<sequence>MKIIWPSSCAHPCTTHVIFFVRQSHGVYVLGKLTKPGSQSRSPVACYKTPDLHLIHLFGCWTSPGIDCRFASHNFVSSQVPTLRISLRKPDAEFNPSIGRLICSDAEKVRKVKLSKSMPLAHVNGAIR</sequence>
<name>A0AAV4W882_CAEEX</name>
<dbReference type="EMBL" id="BPLR01015825">
    <property type="protein sequence ID" value="GIY78952.1"/>
    <property type="molecule type" value="Genomic_DNA"/>
</dbReference>
<protein>
    <submittedName>
        <fullName evidence="1">Uncharacterized protein</fullName>
    </submittedName>
</protein>
<keyword evidence="2" id="KW-1185">Reference proteome</keyword>
<organism evidence="1 2">
    <name type="scientific">Caerostris extrusa</name>
    <name type="common">Bark spider</name>
    <name type="synonym">Caerostris bankana</name>
    <dbReference type="NCBI Taxonomy" id="172846"/>
    <lineage>
        <taxon>Eukaryota</taxon>
        <taxon>Metazoa</taxon>
        <taxon>Ecdysozoa</taxon>
        <taxon>Arthropoda</taxon>
        <taxon>Chelicerata</taxon>
        <taxon>Arachnida</taxon>
        <taxon>Araneae</taxon>
        <taxon>Araneomorphae</taxon>
        <taxon>Entelegynae</taxon>
        <taxon>Araneoidea</taxon>
        <taxon>Araneidae</taxon>
        <taxon>Caerostris</taxon>
    </lineage>
</organism>
<reference evidence="1 2" key="1">
    <citation type="submission" date="2021-06" db="EMBL/GenBank/DDBJ databases">
        <title>Caerostris extrusa draft genome.</title>
        <authorList>
            <person name="Kono N."/>
            <person name="Arakawa K."/>
        </authorList>
    </citation>
    <scope>NUCLEOTIDE SEQUENCE [LARGE SCALE GENOMIC DNA]</scope>
</reference>
<evidence type="ECO:0000313" key="2">
    <source>
        <dbReference type="Proteomes" id="UP001054945"/>
    </source>
</evidence>
<gene>
    <name evidence="1" type="ORF">CEXT_594811</name>
</gene>
<evidence type="ECO:0000313" key="1">
    <source>
        <dbReference type="EMBL" id="GIY78952.1"/>
    </source>
</evidence>
<dbReference type="Proteomes" id="UP001054945">
    <property type="component" value="Unassembled WGS sequence"/>
</dbReference>
<accession>A0AAV4W882</accession>
<comment type="caution">
    <text evidence="1">The sequence shown here is derived from an EMBL/GenBank/DDBJ whole genome shotgun (WGS) entry which is preliminary data.</text>
</comment>
<dbReference type="AlphaFoldDB" id="A0AAV4W882"/>
<feature type="non-terminal residue" evidence="1">
    <location>
        <position position="128"/>
    </location>
</feature>
<proteinExistence type="predicted"/>